<reference evidence="4" key="1">
    <citation type="submission" date="2016-10" db="EMBL/GenBank/DDBJ databases">
        <authorList>
            <person name="de Groot N.N."/>
        </authorList>
    </citation>
    <scope>NUCLEOTIDE SEQUENCE</scope>
</reference>
<dbReference type="EMBL" id="FPHN01000144">
    <property type="protein sequence ID" value="SFV62472.1"/>
    <property type="molecule type" value="Genomic_DNA"/>
</dbReference>
<dbReference type="SUPFAM" id="SSF54060">
    <property type="entry name" value="His-Me finger endonucleases"/>
    <property type="match status" value="1"/>
</dbReference>
<dbReference type="SUPFAM" id="SSF50370">
    <property type="entry name" value="Ricin B-like lectins"/>
    <property type="match status" value="1"/>
</dbReference>
<proteinExistence type="predicted"/>
<evidence type="ECO:0000313" key="4">
    <source>
        <dbReference type="EMBL" id="SFV62472.1"/>
    </source>
</evidence>
<dbReference type="PROSITE" id="PS50231">
    <property type="entry name" value="RICIN_B_LECTIN"/>
    <property type="match status" value="1"/>
</dbReference>
<protein>
    <submittedName>
        <fullName evidence="4">Endonuclease I</fullName>
        <ecNumber evidence="4">3.1.21.1</ecNumber>
    </submittedName>
</protein>
<organism evidence="4">
    <name type="scientific">hydrothermal vent metagenome</name>
    <dbReference type="NCBI Taxonomy" id="652676"/>
    <lineage>
        <taxon>unclassified sequences</taxon>
        <taxon>metagenomes</taxon>
        <taxon>ecological metagenomes</taxon>
    </lineage>
</organism>
<dbReference type="InterPro" id="IPR007346">
    <property type="entry name" value="Endonuclease-I"/>
</dbReference>
<dbReference type="PANTHER" id="PTHR33607:SF2">
    <property type="entry name" value="ENDONUCLEASE-1"/>
    <property type="match status" value="1"/>
</dbReference>
<dbReference type="Pfam" id="PF14200">
    <property type="entry name" value="RicinB_lectin_2"/>
    <property type="match status" value="1"/>
</dbReference>
<dbReference type="CDD" id="cd00161">
    <property type="entry name" value="beta-trefoil_Ricin-like"/>
    <property type="match status" value="1"/>
</dbReference>
<gene>
    <name evidence="4" type="ORF">MNB_SV-14-1656</name>
</gene>
<evidence type="ECO:0000256" key="2">
    <source>
        <dbReference type="ARBA" id="ARBA00022801"/>
    </source>
</evidence>
<dbReference type="AlphaFoldDB" id="A0A1W1C9R8"/>
<dbReference type="EC" id="3.1.21.1" evidence="4"/>
<dbReference type="GO" id="GO:0004530">
    <property type="term" value="F:deoxyribonuclease I activity"/>
    <property type="evidence" value="ECO:0007669"/>
    <property type="project" value="UniProtKB-EC"/>
</dbReference>
<keyword evidence="1" id="KW-0540">Nuclease</keyword>
<dbReference type="PANTHER" id="PTHR33607">
    <property type="entry name" value="ENDONUCLEASE-1"/>
    <property type="match status" value="1"/>
</dbReference>
<dbReference type="InterPro" id="IPR044925">
    <property type="entry name" value="His-Me_finger_sf"/>
</dbReference>
<dbReference type="InterPro" id="IPR000772">
    <property type="entry name" value="Ricin_B_lectin"/>
</dbReference>
<dbReference type="InterPro" id="IPR035992">
    <property type="entry name" value="Ricin_B-like_lectins"/>
</dbReference>
<evidence type="ECO:0000256" key="1">
    <source>
        <dbReference type="ARBA" id="ARBA00022722"/>
    </source>
</evidence>
<name>A0A1W1C9R8_9ZZZZ</name>
<dbReference type="Gene3D" id="2.80.10.50">
    <property type="match status" value="1"/>
</dbReference>
<sequence length="302" mass="35956">MEISFADKRAEPRPSVYGDIARTYFYMRDRYGLKISSQQEKMFIAWNNLDPVSAWEKKKNQLVKELQGDDNPYVSNYKKIKQLGAVKEEEKDKSFSETKDELESKYKWILDKLFKPLAETLLFLLTLFVFYKQQKEKQKKRQKERIREKTKKIIDNDSKKVLIISKLGDEEMALSYNDDDEVIIEQRDNSNPRQQWLLNKPNKQKPYFFIENSSTGRVIEVENADSNDGARIIVNKKRRNKNDHQEWIIEETKEAPYIFIKNRDTLTVLDVKNKKTSNGTKLISYHKKVRGTENQEWRIKKL</sequence>
<feature type="domain" description="Ricin B lectin" evidence="3">
    <location>
        <begin position="193"/>
        <end position="284"/>
    </location>
</feature>
<keyword evidence="4" id="KW-0255">Endonuclease</keyword>
<keyword evidence="2 4" id="KW-0378">Hydrolase</keyword>
<accession>A0A1W1C9R8</accession>
<dbReference type="Pfam" id="PF04231">
    <property type="entry name" value="Endonuclease_1"/>
    <property type="match status" value="1"/>
</dbReference>
<evidence type="ECO:0000259" key="3">
    <source>
        <dbReference type="Pfam" id="PF14200"/>
    </source>
</evidence>